<reference evidence="2 3" key="1">
    <citation type="journal article" date="2014" name="Genome Announc.">
        <title>Genome Sequence and Methylome of Soil Bacterium Gemmatirosa kalamazoonensis KBS708T, a Member of the Rarely Cultivated Gemmatimonadetes Phylum.</title>
        <authorList>
            <person name="Debruyn J.M."/>
            <person name="Radosevich M."/>
            <person name="Wommack K.E."/>
            <person name="Polson S.W."/>
            <person name="Hauser L.J."/>
            <person name="Fawaz M.N."/>
            <person name="Korlach J."/>
            <person name="Tsai Y.C."/>
        </authorList>
    </citation>
    <scope>NUCLEOTIDE SEQUENCE [LARGE SCALE GENOMIC DNA]</scope>
    <source>
        <strain evidence="2 3">KBS708</strain>
    </source>
</reference>
<sequence>MLGKLFPESIFARKLPPDAERRMRLAQARAEESLVRAHVDNALMFMDTLAEDMSFDRAIDTYIRVMGIPEPLASTVATRALVVLGQDLVPFRRRQRTATEGDDARQPVGKPKLRLDDAADARARRRA</sequence>
<keyword evidence="3" id="KW-1185">Reference proteome</keyword>
<dbReference type="eggNOG" id="ENOG5034BUZ">
    <property type="taxonomic scope" value="Bacteria"/>
</dbReference>
<dbReference type="InParanoid" id="W0RKZ7"/>
<feature type="compositionally biased region" description="Basic and acidic residues" evidence="1">
    <location>
        <begin position="113"/>
        <end position="127"/>
    </location>
</feature>
<dbReference type="EMBL" id="CP007128">
    <property type="protein sequence ID" value="AHG91734.1"/>
    <property type="molecule type" value="Genomic_DNA"/>
</dbReference>
<evidence type="ECO:0000256" key="1">
    <source>
        <dbReference type="SAM" id="MobiDB-lite"/>
    </source>
</evidence>
<evidence type="ECO:0000313" key="2">
    <source>
        <dbReference type="EMBL" id="AHG91734.1"/>
    </source>
</evidence>
<dbReference type="Proteomes" id="UP000019151">
    <property type="component" value="Chromosome"/>
</dbReference>
<dbReference type="KEGG" id="gba:J421_4197"/>
<dbReference type="HOGENOM" id="CLU_1967376_0_0_0"/>
<organism evidence="2 3">
    <name type="scientific">Gemmatirosa kalamazoonensis</name>
    <dbReference type="NCBI Taxonomy" id="861299"/>
    <lineage>
        <taxon>Bacteria</taxon>
        <taxon>Pseudomonadati</taxon>
        <taxon>Gemmatimonadota</taxon>
        <taxon>Gemmatimonadia</taxon>
        <taxon>Gemmatimonadales</taxon>
        <taxon>Gemmatimonadaceae</taxon>
        <taxon>Gemmatirosa</taxon>
    </lineage>
</organism>
<feature type="region of interest" description="Disordered" evidence="1">
    <location>
        <begin position="94"/>
        <end position="127"/>
    </location>
</feature>
<evidence type="ECO:0000313" key="3">
    <source>
        <dbReference type="Proteomes" id="UP000019151"/>
    </source>
</evidence>
<accession>W0RKZ7</accession>
<dbReference type="RefSeq" id="WP_025413172.1">
    <property type="nucleotide sequence ID" value="NZ_CP007128.1"/>
</dbReference>
<gene>
    <name evidence="2" type="ORF">J421_4197</name>
</gene>
<protein>
    <submittedName>
        <fullName evidence="2">Uncharacterized protein</fullName>
    </submittedName>
</protein>
<name>W0RKZ7_9BACT</name>
<dbReference type="OrthoDB" id="9798636at2"/>
<dbReference type="AlphaFoldDB" id="W0RKZ7"/>
<proteinExistence type="predicted"/>